<protein>
    <submittedName>
        <fullName evidence="1">Uncharacterized protein</fullName>
    </submittedName>
</protein>
<evidence type="ECO:0000313" key="1">
    <source>
        <dbReference type="EMBL" id="GAA4400530.1"/>
    </source>
</evidence>
<sequence length="84" mass="9111">MITSHTMKGKTFLVPLLLIGPAAVVQSSILSFVRDSLDGYIKRTMKAWQVPGMAVVTVKAGQAVVSIRVRQRAGIQTSRNQRSG</sequence>
<proteinExistence type="predicted"/>
<dbReference type="Proteomes" id="UP001500936">
    <property type="component" value="Unassembled WGS sequence"/>
</dbReference>
<comment type="caution">
    <text evidence="1">The sequence shown here is derived from an EMBL/GenBank/DDBJ whole genome shotgun (WGS) entry which is preliminary data.</text>
</comment>
<reference evidence="2" key="1">
    <citation type="journal article" date="2019" name="Int. J. Syst. Evol. Microbiol.">
        <title>The Global Catalogue of Microorganisms (GCM) 10K type strain sequencing project: providing services to taxonomists for standard genome sequencing and annotation.</title>
        <authorList>
            <consortium name="The Broad Institute Genomics Platform"/>
            <consortium name="The Broad Institute Genome Sequencing Center for Infectious Disease"/>
            <person name="Wu L."/>
            <person name="Ma J."/>
        </authorList>
    </citation>
    <scope>NUCLEOTIDE SEQUENCE [LARGE SCALE GENOMIC DNA]</scope>
    <source>
        <strain evidence="2">JCM 17925</strain>
    </source>
</reference>
<keyword evidence="2" id="KW-1185">Reference proteome</keyword>
<dbReference type="EMBL" id="BAABHB010000002">
    <property type="protein sequence ID" value="GAA4400530.1"/>
    <property type="molecule type" value="Genomic_DNA"/>
</dbReference>
<evidence type="ECO:0000313" key="2">
    <source>
        <dbReference type="Proteomes" id="UP001500936"/>
    </source>
</evidence>
<organism evidence="1 2">
    <name type="scientific">Nibrella viscosa</name>
    <dbReference type="NCBI Taxonomy" id="1084524"/>
    <lineage>
        <taxon>Bacteria</taxon>
        <taxon>Pseudomonadati</taxon>
        <taxon>Bacteroidota</taxon>
        <taxon>Cytophagia</taxon>
        <taxon>Cytophagales</taxon>
        <taxon>Spirosomataceae</taxon>
        <taxon>Nibrella</taxon>
    </lineage>
</organism>
<accession>A0ABP8K4M4</accession>
<name>A0ABP8K4M4_9BACT</name>
<gene>
    <name evidence="1" type="ORF">GCM10023187_13820</name>
</gene>
<dbReference type="RefSeq" id="WP_345265317.1">
    <property type="nucleotide sequence ID" value="NZ_BAABHB010000002.1"/>
</dbReference>